<name>S7MT16_MYOBR</name>
<sequence>MSDISYGTIHLSFLIGEEFASVQVIELTEVAIGSENCGCCSLDHGGVMAELPSKVHLTSHPICLRRGPWVYEDEDQRTWLHHFMELGGVLQVLLHQEDIPIGHIPITQSWLTSSIMPLMWTLHPGGQYVDHMGRFWCIVHHIKVDGLEEMILELMDNS</sequence>
<dbReference type="PANTHER" id="PTHR14060">
    <property type="entry name" value="PROTEIN P13 MTCP-1"/>
    <property type="match status" value="1"/>
</dbReference>
<accession>S7MT16</accession>
<keyword evidence="3" id="KW-1185">Reference proteome</keyword>
<dbReference type="EMBL" id="KE162022">
    <property type="protein sequence ID" value="EPQ06460.1"/>
    <property type="molecule type" value="Genomic_DNA"/>
</dbReference>
<dbReference type="InterPro" id="IPR036672">
    <property type="entry name" value="TCL1_MTCP1_sf"/>
</dbReference>
<dbReference type="AlphaFoldDB" id="S7MT16"/>
<evidence type="ECO:0000256" key="1">
    <source>
        <dbReference type="ARBA" id="ARBA00006399"/>
    </source>
</evidence>
<reference evidence="2 3" key="1">
    <citation type="journal article" date="2013" name="Nat. Commun.">
        <title>Genome analysis reveals insights into physiology and longevity of the Brandt's bat Myotis brandtii.</title>
        <authorList>
            <person name="Seim I."/>
            <person name="Fang X."/>
            <person name="Xiong Z."/>
            <person name="Lobanov A.V."/>
            <person name="Huang Z."/>
            <person name="Ma S."/>
            <person name="Feng Y."/>
            <person name="Turanov A.A."/>
            <person name="Zhu Y."/>
            <person name="Lenz T.L."/>
            <person name="Gerashchenko M.V."/>
            <person name="Fan D."/>
            <person name="Hee Yim S."/>
            <person name="Yao X."/>
            <person name="Jordan D."/>
            <person name="Xiong Y."/>
            <person name="Ma Y."/>
            <person name="Lyapunov A.N."/>
            <person name="Chen G."/>
            <person name="Kulakova O.I."/>
            <person name="Sun Y."/>
            <person name="Lee S.G."/>
            <person name="Bronson R.T."/>
            <person name="Moskalev A.A."/>
            <person name="Sunyaev S.R."/>
            <person name="Zhang G."/>
            <person name="Krogh A."/>
            <person name="Wang J."/>
            <person name="Gladyshev V.N."/>
        </authorList>
    </citation>
    <scope>NUCLEOTIDE SEQUENCE [LARGE SCALE GENOMIC DNA]</scope>
</reference>
<evidence type="ECO:0000313" key="2">
    <source>
        <dbReference type="EMBL" id="EPQ06460.1"/>
    </source>
</evidence>
<gene>
    <name evidence="2" type="ORF">D623_10001141</name>
</gene>
<dbReference type="Gene3D" id="2.40.15.10">
    <property type="entry name" value="TCL1/MTCP1"/>
    <property type="match status" value="1"/>
</dbReference>
<organism evidence="2 3">
    <name type="scientific">Myotis brandtii</name>
    <name type="common">Brandt's bat</name>
    <dbReference type="NCBI Taxonomy" id="109478"/>
    <lineage>
        <taxon>Eukaryota</taxon>
        <taxon>Metazoa</taxon>
        <taxon>Chordata</taxon>
        <taxon>Craniata</taxon>
        <taxon>Vertebrata</taxon>
        <taxon>Euteleostomi</taxon>
        <taxon>Mammalia</taxon>
        <taxon>Eutheria</taxon>
        <taxon>Laurasiatheria</taxon>
        <taxon>Chiroptera</taxon>
        <taxon>Yangochiroptera</taxon>
        <taxon>Vespertilionidae</taxon>
        <taxon>Myotis</taxon>
    </lineage>
</organism>
<dbReference type="InterPro" id="IPR004832">
    <property type="entry name" value="TCL1_MTCP1"/>
</dbReference>
<comment type="similarity">
    <text evidence="1">Belongs to the TCL1 family.</text>
</comment>
<dbReference type="SUPFAM" id="SSF50904">
    <property type="entry name" value="Oncogene products"/>
    <property type="match status" value="1"/>
</dbReference>
<dbReference type="Pfam" id="PF01840">
    <property type="entry name" value="TCL1_MTCP1"/>
    <property type="match status" value="1"/>
</dbReference>
<dbReference type="Proteomes" id="UP000052978">
    <property type="component" value="Unassembled WGS sequence"/>
</dbReference>
<evidence type="ECO:0000313" key="3">
    <source>
        <dbReference type="Proteomes" id="UP000052978"/>
    </source>
</evidence>
<protein>
    <submittedName>
        <fullName evidence="2">Protein p13 MTCP-1</fullName>
    </submittedName>
</protein>
<proteinExistence type="inferred from homology"/>
<dbReference type="PANTHER" id="PTHR14060:SF4">
    <property type="entry name" value="T-CELL LEUKEMIA_LYMPHOMA PROTEIN 1A"/>
    <property type="match status" value="1"/>
</dbReference>
<dbReference type="GO" id="GO:0043539">
    <property type="term" value="F:protein serine/threonine kinase activator activity"/>
    <property type="evidence" value="ECO:0007669"/>
    <property type="project" value="InterPro"/>
</dbReference>